<dbReference type="OMA" id="PSNCFST"/>
<comment type="subcellular location">
    <subcellularLocation>
        <location evidence="1">Cell membrane</location>
    </subcellularLocation>
    <subcellularLocation>
        <location evidence="2">Cell surface</location>
    </subcellularLocation>
</comment>
<keyword evidence="9" id="KW-1133">Transmembrane helix</keyword>
<dbReference type="EMBL" id="LM993664">
    <property type="protein sequence ID" value="VTZ78771.1"/>
    <property type="molecule type" value="Genomic_DNA"/>
</dbReference>
<keyword evidence="7" id="KW-1015">Disulfide bond</keyword>
<evidence type="ECO:0000256" key="4">
    <source>
        <dbReference type="ARBA" id="ARBA00022729"/>
    </source>
</evidence>
<reference evidence="12" key="4">
    <citation type="submission" date="2019-05" db="EMBL/GenBank/DDBJ databases">
        <authorList>
            <consortium name="Pathogen Informatics"/>
        </authorList>
    </citation>
    <scope>NUCLEOTIDE SEQUENCE</scope>
    <source>
        <strain evidence="12">17X</strain>
    </source>
</reference>
<dbReference type="Proteomes" id="UP000072904">
    <property type="component" value="Chromosome 10"/>
</dbReference>
<dbReference type="EMBL" id="LK934638">
    <property type="protein sequence ID" value="CDU84875.1"/>
    <property type="molecule type" value="Genomic_DNA"/>
</dbReference>
<feature type="domain" description="6-Cys" evidence="10">
    <location>
        <begin position="57"/>
        <end position="203"/>
    </location>
</feature>
<evidence type="ECO:0000256" key="5">
    <source>
        <dbReference type="ARBA" id="ARBA00022737"/>
    </source>
</evidence>
<evidence type="ECO:0000256" key="6">
    <source>
        <dbReference type="ARBA" id="ARBA00023136"/>
    </source>
</evidence>
<dbReference type="PROSITE" id="PS51701">
    <property type="entry name" value="6_CYS"/>
    <property type="match status" value="2"/>
</dbReference>
<dbReference type="VEuPathDB" id="PlasmoDB:PYYM_1003500"/>
<dbReference type="OrthoDB" id="368426at2759"/>
<dbReference type="Gene3D" id="2.60.40.2860">
    <property type="match status" value="2"/>
</dbReference>
<dbReference type="GO" id="GO:0009986">
    <property type="term" value="C:cell surface"/>
    <property type="evidence" value="ECO:0007669"/>
    <property type="project" value="UniProtKB-SubCell"/>
</dbReference>
<evidence type="ECO:0000256" key="3">
    <source>
        <dbReference type="ARBA" id="ARBA00022475"/>
    </source>
</evidence>
<dbReference type="GO" id="GO:0005886">
    <property type="term" value="C:plasma membrane"/>
    <property type="evidence" value="ECO:0007669"/>
    <property type="project" value="UniProtKB-SubCell"/>
</dbReference>
<dbReference type="GeneID" id="3801632"/>
<accession>A0A077YEG1</accession>
<dbReference type="VEuPathDB" id="PlasmoDB:PY01341"/>
<dbReference type="VEuPathDB" id="PlasmoDB:Py17XNL_001002092"/>
<dbReference type="RefSeq" id="XP_729079.2">
    <property type="nucleotide sequence ID" value="XM_723986.2"/>
</dbReference>
<keyword evidence="5" id="KW-0677">Repeat</keyword>
<dbReference type="InterPro" id="IPR038160">
    <property type="entry name" value="6_CYS_dom_sf"/>
</dbReference>
<evidence type="ECO:0000256" key="7">
    <source>
        <dbReference type="ARBA" id="ARBA00023157"/>
    </source>
</evidence>
<evidence type="ECO:0000256" key="9">
    <source>
        <dbReference type="SAM" id="Phobius"/>
    </source>
</evidence>
<gene>
    <name evidence="12" type="ORF">PY17X_1003500</name>
    <name evidence="11" type="ORF">PYYM_1003500</name>
</gene>
<evidence type="ECO:0000259" key="10">
    <source>
        <dbReference type="PROSITE" id="PS51701"/>
    </source>
</evidence>
<keyword evidence="9" id="KW-0812">Transmembrane</keyword>
<evidence type="ECO:0000256" key="2">
    <source>
        <dbReference type="ARBA" id="ARBA00004241"/>
    </source>
</evidence>
<evidence type="ECO:0000313" key="12">
    <source>
        <dbReference type="EMBL" id="VTZ78771.1"/>
    </source>
</evidence>
<dbReference type="InterPro" id="IPR010884">
    <property type="entry name" value="6_CYS_dom"/>
</dbReference>
<keyword evidence="8" id="KW-0325">Glycoprotein</keyword>
<sequence>MKQYEFARHIICHINTYFSVAQNMLFSIFLYYAFSILIFLSIFVFKMRKALYSLLFYMCICLYIYTPVFMANLKEIEVGNYFICNLRDYPTGNCSVDHDYNKTIKLLCPIVNNKNNSNKTYDPSYCFKYDGIKDEFIINNKQAYIHNTLPGVILTNNIENDTYNLSIYPPFVVKEDVTIVCICDSEKGNEGITPYLKINIKKTHGLNNDLEGDYIKGCDYGNNQGKYKFLTKPVKYTSNPICEIDAYPGDVVGINCNSYTTKMQGARLEPEGCFAMVYFSILTMKFIKTNVNNIMPNAKYYPDLASHPGNQNSKIFLTSYLLIPNEVDRDILIYCNCSYNGNKGLAIYRIFSTKAS</sequence>
<dbReference type="InterPro" id="IPR051444">
    <property type="entry name" value="Parasite_Repro/Invasion_Surf"/>
</dbReference>
<protein>
    <submittedName>
        <fullName evidence="11 12">6-cysteine protein</fullName>
    </submittedName>
</protein>
<proteinExistence type="predicted"/>
<evidence type="ECO:0000313" key="13">
    <source>
        <dbReference type="Proteomes" id="UP000072874"/>
    </source>
</evidence>
<dbReference type="KEGG" id="pyo:PY17X_1003500"/>
<keyword evidence="4" id="KW-0732">Signal</keyword>
<feature type="transmembrane region" description="Helical" evidence="9">
    <location>
        <begin position="51"/>
        <end position="70"/>
    </location>
</feature>
<organism evidence="11 14">
    <name type="scientific">Plasmodium yoelii</name>
    <dbReference type="NCBI Taxonomy" id="5861"/>
    <lineage>
        <taxon>Eukaryota</taxon>
        <taxon>Sar</taxon>
        <taxon>Alveolata</taxon>
        <taxon>Apicomplexa</taxon>
        <taxon>Aconoidasida</taxon>
        <taxon>Haemosporida</taxon>
        <taxon>Plasmodiidae</taxon>
        <taxon>Plasmodium</taxon>
        <taxon>Plasmodium (Vinckeia)</taxon>
    </lineage>
</organism>
<evidence type="ECO:0000313" key="14">
    <source>
        <dbReference type="Proteomes" id="UP000072904"/>
    </source>
</evidence>
<reference evidence="11" key="3">
    <citation type="submission" date="2014-05" db="EMBL/GenBank/DDBJ databases">
        <authorList>
            <person name="Aslett A.Martin."/>
            <person name="De Silva Nishadi"/>
        </authorList>
    </citation>
    <scope>NUCLEOTIDE SEQUENCE</scope>
    <source>
        <strain evidence="11">YM</strain>
    </source>
</reference>
<feature type="domain" description="6-Cys" evidence="10">
    <location>
        <begin position="214"/>
        <end position="355"/>
    </location>
</feature>
<name>A0A077YEG1_PLAYE</name>
<keyword evidence="6 9" id="KW-0472">Membrane</keyword>
<dbReference type="VEuPathDB" id="PlasmoDB:PY17X_1003500"/>
<dbReference type="SMART" id="SM00970">
    <property type="entry name" value="s48_45"/>
    <property type="match status" value="1"/>
</dbReference>
<dbReference type="Proteomes" id="UP000072874">
    <property type="component" value="Chromosome 10"/>
</dbReference>
<evidence type="ECO:0000313" key="11">
    <source>
        <dbReference type="EMBL" id="CDU84875.1"/>
    </source>
</evidence>
<keyword evidence="3" id="KW-1003">Cell membrane</keyword>
<dbReference type="PANTHER" id="PTHR38796">
    <property type="match status" value="1"/>
</dbReference>
<dbReference type="AlphaFoldDB" id="A0A077YEG1"/>
<feature type="transmembrane region" description="Helical" evidence="9">
    <location>
        <begin position="24"/>
        <end position="44"/>
    </location>
</feature>
<dbReference type="PANTHER" id="PTHR38796:SF1">
    <property type="entry name" value="ANCHORED PROTEIN, PUTATIVE (AFU_ORTHOLOGUE AFUA_4G09600)-RELATED"/>
    <property type="match status" value="1"/>
</dbReference>
<evidence type="ECO:0000256" key="1">
    <source>
        <dbReference type="ARBA" id="ARBA00004236"/>
    </source>
</evidence>
<reference evidence="13 14" key="1">
    <citation type="journal article" date="2014" name="BMC Biol.">
        <title>A comprehensive evaluation of rodent malaria parasite genomes and gene expression.</title>
        <authorList>
            <person name="Otto T.D."/>
            <person name="Bohme U."/>
            <person name="Jackson A.P."/>
            <person name="Hunt M."/>
            <person name="Franke-Fayard B."/>
            <person name="Hoeijmakers W.A."/>
            <person name="Religa A.A."/>
            <person name="Robertson L."/>
            <person name="Sanders M."/>
            <person name="Ogun S.A."/>
            <person name="Cunningham D."/>
            <person name="Erhart A."/>
            <person name="Billker O."/>
            <person name="Khan S.M."/>
            <person name="Stunnenberg H.G."/>
            <person name="Langhorne J."/>
            <person name="Holder A.A."/>
            <person name="Waters A.P."/>
            <person name="Newbold C.I."/>
            <person name="Pain A."/>
            <person name="Berriman M."/>
            <person name="Janse C.J."/>
        </authorList>
    </citation>
    <scope>NUCLEOTIDE SEQUENCE [LARGE SCALE GENOMIC DNA]</scope>
    <source>
        <strain evidence="12 13">17X</strain>
        <strain evidence="11 14">YM</strain>
    </source>
</reference>
<reference evidence="12" key="2">
    <citation type="submission" date="2014-05" db="EMBL/GenBank/DDBJ databases">
        <authorList>
            <person name="Aslett M.A."/>
            <person name="De Silva N."/>
        </authorList>
    </citation>
    <scope>NUCLEOTIDE SEQUENCE</scope>
    <source>
        <strain evidence="12">17X</strain>
    </source>
</reference>
<dbReference type="Pfam" id="PF07422">
    <property type="entry name" value="s48_45"/>
    <property type="match status" value="1"/>
</dbReference>
<evidence type="ECO:0000256" key="8">
    <source>
        <dbReference type="ARBA" id="ARBA00023180"/>
    </source>
</evidence>